<dbReference type="EMBL" id="JAGYPG010000001">
    <property type="protein sequence ID" value="MBS4193639.1"/>
    <property type="molecule type" value="Genomic_DNA"/>
</dbReference>
<evidence type="ECO:0000313" key="3">
    <source>
        <dbReference type="EMBL" id="MBS4193639.1"/>
    </source>
</evidence>
<feature type="domain" description="Peptidase S9 prolyl oligopeptidase catalytic" evidence="2">
    <location>
        <begin position="47"/>
        <end position="255"/>
    </location>
</feature>
<dbReference type="SUPFAM" id="SSF53474">
    <property type="entry name" value="alpha/beta-Hydrolases"/>
    <property type="match status" value="1"/>
</dbReference>
<organism evidence="3 4">
    <name type="scientific">Lederbergia citri</name>
    <dbReference type="NCBI Taxonomy" id="2833580"/>
    <lineage>
        <taxon>Bacteria</taxon>
        <taxon>Bacillati</taxon>
        <taxon>Bacillota</taxon>
        <taxon>Bacilli</taxon>
        <taxon>Bacillales</taxon>
        <taxon>Bacillaceae</taxon>
        <taxon>Lederbergia</taxon>
    </lineage>
</organism>
<dbReference type="NCBIfam" id="NF007857">
    <property type="entry name" value="PRK10566.1"/>
    <property type="match status" value="1"/>
</dbReference>
<comment type="caution">
    <text evidence="3">The sequence shown here is derived from an EMBL/GenBank/DDBJ whole genome shotgun (WGS) entry which is preliminary data.</text>
</comment>
<dbReference type="GO" id="GO:0052689">
    <property type="term" value="F:carboxylic ester hydrolase activity"/>
    <property type="evidence" value="ECO:0007669"/>
    <property type="project" value="UniProtKB-ARBA"/>
</dbReference>
<reference evidence="3 4" key="1">
    <citation type="submission" date="2021-05" db="EMBL/GenBank/DDBJ databases">
        <title>Novel Bacillus species.</title>
        <authorList>
            <person name="Liu G."/>
        </authorList>
    </citation>
    <scope>NUCLEOTIDE SEQUENCE [LARGE SCALE GENOMIC DNA]</scope>
    <source>
        <strain evidence="4">FJAT-49780</strain>
    </source>
</reference>
<keyword evidence="1" id="KW-0378">Hydrolase</keyword>
<evidence type="ECO:0000256" key="1">
    <source>
        <dbReference type="ARBA" id="ARBA00022801"/>
    </source>
</evidence>
<gene>
    <name evidence="3" type="primary">yjfP</name>
    <name evidence="3" type="ORF">KHA97_00965</name>
</gene>
<dbReference type="InterPro" id="IPR001375">
    <property type="entry name" value="Peptidase_S9_cat"/>
</dbReference>
<dbReference type="PANTHER" id="PTHR22946">
    <property type="entry name" value="DIENELACTONE HYDROLASE DOMAIN-CONTAINING PROTEIN-RELATED"/>
    <property type="match status" value="1"/>
</dbReference>
<dbReference type="Proteomes" id="UP000681414">
    <property type="component" value="Unassembled WGS sequence"/>
</dbReference>
<dbReference type="RefSeq" id="WP_213124264.1">
    <property type="nucleotide sequence ID" value="NZ_JAGYPG010000001.1"/>
</dbReference>
<evidence type="ECO:0000259" key="2">
    <source>
        <dbReference type="Pfam" id="PF00326"/>
    </source>
</evidence>
<dbReference type="PANTHER" id="PTHR22946:SF9">
    <property type="entry name" value="POLYKETIDE TRANSFERASE AF380"/>
    <property type="match status" value="1"/>
</dbReference>
<dbReference type="InterPro" id="IPR050261">
    <property type="entry name" value="FrsA_esterase"/>
</dbReference>
<proteinExistence type="predicted"/>
<dbReference type="GO" id="GO:0006508">
    <property type="term" value="P:proteolysis"/>
    <property type="evidence" value="ECO:0007669"/>
    <property type="project" value="InterPro"/>
</dbReference>
<keyword evidence="4" id="KW-1185">Reference proteome</keyword>
<evidence type="ECO:0000313" key="4">
    <source>
        <dbReference type="Proteomes" id="UP000681414"/>
    </source>
</evidence>
<dbReference type="AlphaFoldDB" id="A0A942YFH7"/>
<accession>A0A942YFH7</accession>
<dbReference type="GO" id="GO:0008236">
    <property type="term" value="F:serine-type peptidase activity"/>
    <property type="evidence" value="ECO:0007669"/>
    <property type="project" value="InterPro"/>
</dbReference>
<name>A0A942YFH7_9BACI</name>
<dbReference type="Gene3D" id="3.40.50.1820">
    <property type="entry name" value="alpha/beta hydrolase"/>
    <property type="match status" value="1"/>
</dbReference>
<dbReference type="InterPro" id="IPR029058">
    <property type="entry name" value="AB_hydrolase_fold"/>
</dbReference>
<protein>
    <submittedName>
        <fullName evidence="3">Esterase</fullName>
    </submittedName>
</protein>
<sequence>MIEIRKEKVNDIPLLHVVKNGNEDKMLPLIFFVHGFTSAKEHNLHYAYLLAEKGFRVLLPEALYHGERSNGQSNEKLMFHFWDIVINTIAELEVIKNHFFNRGLVDSEKIGLAGTSMGGIITLGALTQFEWVNTAVSLMGSPHYVAFARAQINHLQKADSSFSFPDEEIEELYSGLEKYDISHQPEKLKERPLMFWHGKKDPVVPFQPTYSFYQNIKKDYEKNPSKLKFIIDEDADHKVSREGLLETVAWFENYLLRSNKGRNVSLYAGL</sequence>
<dbReference type="Pfam" id="PF00326">
    <property type="entry name" value="Peptidase_S9"/>
    <property type="match status" value="1"/>
</dbReference>